<dbReference type="GO" id="GO:0016779">
    <property type="term" value="F:nucleotidyltransferase activity"/>
    <property type="evidence" value="ECO:0007669"/>
    <property type="project" value="InterPro"/>
</dbReference>
<dbReference type="InterPro" id="IPR043519">
    <property type="entry name" value="NT_sf"/>
</dbReference>
<keyword evidence="2" id="KW-0808">Transferase</keyword>
<reference evidence="2 3" key="1">
    <citation type="submission" date="2019-06" db="EMBL/GenBank/DDBJ databases">
        <title>Sequencing the genomes of 1000 actinobacteria strains.</title>
        <authorList>
            <person name="Klenk H.-P."/>
        </authorList>
    </citation>
    <scope>NUCLEOTIDE SEQUENCE [LARGE SCALE GENOMIC DNA]</scope>
    <source>
        <strain evidence="2 3">DSM 41649</strain>
    </source>
</reference>
<proteinExistence type="predicted"/>
<gene>
    <name evidence="2" type="ORF">FB465_0435</name>
</gene>
<organism evidence="2 3">
    <name type="scientific">Kitasatospora atroaurantiaca</name>
    <dbReference type="NCBI Taxonomy" id="285545"/>
    <lineage>
        <taxon>Bacteria</taxon>
        <taxon>Bacillati</taxon>
        <taxon>Actinomycetota</taxon>
        <taxon>Actinomycetes</taxon>
        <taxon>Kitasatosporales</taxon>
        <taxon>Streptomycetaceae</taxon>
        <taxon>Kitasatospora</taxon>
    </lineage>
</organism>
<dbReference type="RefSeq" id="WP_145787065.1">
    <property type="nucleotide sequence ID" value="NZ_BAAABR010000028.1"/>
</dbReference>
<dbReference type="EMBL" id="VIVR01000001">
    <property type="protein sequence ID" value="TWE15535.1"/>
    <property type="molecule type" value="Genomic_DNA"/>
</dbReference>
<dbReference type="Gene3D" id="3.30.460.10">
    <property type="entry name" value="Beta Polymerase, domain 2"/>
    <property type="match status" value="1"/>
</dbReference>
<evidence type="ECO:0000313" key="3">
    <source>
        <dbReference type="Proteomes" id="UP000318416"/>
    </source>
</evidence>
<comment type="caution">
    <text evidence="2">The sequence shown here is derived from an EMBL/GenBank/DDBJ whole genome shotgun (WGS) entry which is preliminary data.</text>
</comment>
<accession>A0A561EIU2</accession>
<dbReference type="Pfam" id="PF01909">
    <property type="entry name" value="NTP_transf_2"/>
    <property type="match status" value="1"/>
</dbReference>
<feature type="domain" description="Polymerase nucleotidyl transferase" evidence="1">
    <location>
        <begin position="16"/>
        <end position="64"/>
    </location>
</feature>
<dbReference type="InterPro" id="IPR002934">
    <property type="entry name" value="Polymerase_NTP_transf_dom"/>
</dbReference>
<dbReference type="SUPFAM" id="SSF81301">
    <property type="entry name" value="Nucleotidyltransferase"/>
    <property type="match status" value="1"/>
</dbReference>
<dbReference type="Proteomes" id="UP000318416">
    <property type="component" value="Unassembled WGS sequence"/>
</dbReference>
<protein>
    <submittedName>
        <fullName evidence="2">Nucleotidyltransferase-like protein</fullName>
    </submittedName>
</protein>
<evidence type="ECO:0000313" key="2">
    <source>
        <dbReference type="EMBL" id="TWE15535.1"/>
    </source>
</evidence>
<dbReference type="AlphaFoldDB" id="A0A561EIU2"/>
<dbReference type="CDD" id="cd05403">
    <property type="entry name" value="NT_KNTase_like"/>
    <property type="match status" value="1"/>
</dbReference>
<dbReference type="OrthoDB" id="4296622at2"/>
<sequence>MLDAREREAKLALARRAARDLARREGVESVYLSGSLVAGLGTSLSDVDVFLIAENEGSARPEQLMVDGQRIDVEVRTPADLDELVRMFSTVSGTRRSQDALFKADQRFDDVVRLLYSESVQAGPAYTAASAALGGQRDRIRRAILAFRQLRCINASEDAAGFLRDGETEGALLVTHAMLLEAIELYLAGCGDLYLGPKWIWQKLARSGGGLVPQERLRALLHHVPEDPRRQAEFVRARLRAVQALMLAALVRGWDTPDAADWPHWGTDEAQVHRNHEWLPLRMDDGTFLIYIDERQLKASTDALTLWGACDGSRPMAEVAAEYAAAQGLAPDAEAKEAVDTADYLAAQVRKGLLLEPAAEG</sequence>
<name>A0A561EIU2_9ACTN</name>
<evidence type="ECO:0000259" key="1">
    <source>
        <dbReference type="Pfam" id="PF01909"/>
    </source>
</evidence>
<keyword evidence="3" id="KW-1185">Reference proteome</keyword>